<evidence type="ECO:0000256" key="1">
    <source>
        <dbReference type="SAM" id="Coils"/>
    </source>
</evidence>
<reference evidence="2" key="2">
    <citation type="submission" date="2021-03" db="UniProtKB">
        <authorList>
            <consortium name="EnsemblPlants"/>
        </authorList>
    </citation>
    <scope>IDENTIFICATION</scope>
</reference>
<dbReference type="Proteomes" id="UP000596661">
    <property type="component" value="Chromosome 6"/>
</dbReference>
<dbReference type="Gramene" id="evm.model.06.1254">
    <property type="protein sequence ID" value="cds.evm.model.06.1254"/>
    <property type="gene ID" value="evm.TU.06.1254"/>
</dbReference>
<proteinExistence type="predicted"/>
<accession>A0A803PTQ0</accession>
<organism evidence="2 3">
    <name type="scientific">Cannabis sativa</name>
    <name type="common">Hemp</name>
    <name type="synonym">Marijuana</name>
    <dbReference type="NCBI Taxonomy" id="3483"/>
    <lineage>
        <taxon>Eukaryota</taxon>
        <taxon>Viridiplantae</taxon>
        <taxon>Streptophyta</taxon>
        <taxon>Embryophyta</taxon>
        <taxon>Tracheophyta</taxon>
        <taxon>Spermatophyta</taxon>
        <taxon>Magnoliopsida</taxon>
        <taxon>eudicotyledons</taxon>
        <taxon>Gunneridae</taxon>
        <taxon>Pentapetalae</taxon>
        <taxon>rosids</taxon>
        <taxon>fabids</taxon>
        <taxon>Rosales</taxon>
        <taxon>Cannabaceae</taxon>
        <taxon>Cannabis</taxon>
    </lineage>
</organism>
<name>A0A803PTQ0_CANSA</name>
<evidence type="ECO:0000313" key="3">
    <source>
        <dbReference type="Proteomes" id="UP000596661"/>
    </source>
</evidence>
<keyword evidence="1" id="KW-0175">Coiled coil</keyword>
<dbReference type="EMBL" id="UZAU01000598">
    <property type="status" value="NOT_ANNOTATED_CDS"/>
    <property type="molecule type" value="Genomic_DNA"/>
</dbReference>
<protein>
    <submittedName>
        <fullName evidence="2">Uncharacterized protein</fullName>
    </submittedName>
</protein>
<dbReference type="EnsemblPlants" id="evm.model.06.1254">
    <property type="protein sequence ID" value="cds.evm.model.06.1254"/>
    <property type="gene ID" value="evm.TU.06.1254"/>
</dbReference>
<keyword evidence="3" id="KW-1185">Reference proteome</keyword>
<reference evidence="2" key="1">
    <citation type="submission" date="2018-11" db="EMBL/GenBank/DDBJ databases">
        <authorList>
            <person name="Grassa J C."/>
        </authorList>
    </citation>
    <scope>NUCLEOTIDE SEQUENCE [LARGE SCALE GENOMIC DNA]</scope>
</reference>
<sequence length="174" mass="19887">MFDRQVVSKRPQPRVCSYLAPFVANLLDQNAGTCSRLGANKFTTMASRDPIFMAESLKRQKAIVKQRVEVSLNDIIYNYKAFSKAKKDGAEICKKSYTKTNSHIFGLEEKLVDAHVEVKELEQKSDTTSKDYSTQTEVLNDKIVAIANLEKKIKHHQDIQQQAKLLNRRVDLKK</sequence>
<dbReference type="AlphaFoldDB" id="A0A803PTQ0"/>
<feature type="coiled-coil region" evidence="1">
    <location>
        <begin position="104"/>
        <end position="166"/>
    </location>
</feature>
<evidence type="ECO:0000313" key="2">
    <source>
        <dbReference type="EnsemblPlants" id="cds.evm.model.06.1254"/>
    </source>
</evidence>